<evidence type="ECO:0000256" key="3">
    <source>
        <dbReference type="ARBA" id="ARBA00022448"/>
    </source>
</evidence>
<keyword evidence="5" id="KW-0597">Phosphoprotein</keyword>
<evidence type="ECO:0000256" key="14">
    <source>
        <dbReference type="ARBA" id="ARBA00023136"/>
    </source>
</evidence>
<keyword evidence="8 15" id="KW-0547">Nucleotide-binding</keyword>
<dbReference type="InterPro" id="IPR023214">
    <property type="entry name" value="HAD_sf"/>
</dbReference>
<dbReference type="Pfam" id="PF00702">
    <property type="entry name" value="Hydrolase"/>
    <property type="match status" value="1"/>
</dbReference>
<dbReference type="InterPro" id="IPR044492">
    <property type="entry name" value="P_typ_ATPase_HD_dom"/>
</dbReference>
<organism evidence="17">
    <name type="scientific">Candidatus Berkiella aquae</name>
    <dbReference type="NCBI Taxonomy" id="295108"/>
    <lineage>
        <taxon>Bacteria</taxon>
        <taxon>Pseudomonadati</taxon>
        <taxon>Pseudomonadota</taxon>
        <taxon>Gammaproteobacteria</taxon>
        <taxon>Candidatus Berkiellales</taxon>
        <taxon>Candidatus Berkiellaceae</taxon>
        <taxon>Candidatus Berkiella</taxon>
    </lineage>
</organism>
<reference evidence="18" key="2">
    <citation type="journal article" date="2016" name="Genome Announc.">
        <title>Draft Genome Sequences of Two Novel Amoeba-Resistant Intranuclear Bacteria, 'Candidatus Berkiella cookevillensis' and 'Candidatus Berkiella aquae'.</title>
        <authorList>
            <person name="Mehari Y.T."/>
            <person name="Arivett B.A."/>
            <person name="Farone A.L."/>
            <person name="Gunderson J.H."/>
            <person name="Farone M.B."/>
        </authorList>
    </citation>
    <scope>NUCLEOTIDE SEQUENCE</scope>
    <source>
        <strain evidence="18">HT99</strain>
    </source>
</reference>
<dbReference type="Gene3D" id="3.40.1110.10">
    <property type="entry name" value="Calcium-transporting ATPase, cytoplasmic domain N"/>
    <property type="match status" value="1"/>
</dbReference>
<dbReference type="PRINTS" id="PR00119">
    <property type="entry name" value="CATATPASE"/>
</dbReference>
<evidence type="ECO:0000313" key="17">
    <source>
        <dbReference type="EMBL" id="KRG22114.1"/>
    </source>
</evidence>
<dbReference type="InterPro" id="IPR023299">
    <property type="entry name" value="ATPase_P-typ_cyto_dom_N"/>
</dbReference>
<keyword evidence="11" id="KW-1278">Translocase</keyword>
<keyword evidence="6 15" id="KW-0812">Transmembrane</keyword>
<keyword evidence="10" id="KW-0460">Magnesium</keyword>
<dbReference type="GO" id="GO:0016887">
    <property type="term" value="F:ATP hydrolysis activity"/>
    <property type="evidence" value="ECO:0007669"/>
    <property type="project" value="InterPro"/>
</dbReference>
<keyword evidence="17" id="KW-0378">Hydrolase</keyword>
<gene>
    <name evidence="17" type="primary">ctpV</name>
    <name evidence="17" type="ORF">HT99x_00531</name>
    <name evidence="18" type="ORF">HT99x_014685</name>
</gene>
<evidence type="ECO:0000256" key="12">
    <source>
        <dbReference type="ARBA" id="ARBA00022989"/>
    </source>
</evidence>
<keyword evidence="13" id="KW-0406">Ion transport</keyword>
<evidence type="ECO:0000256" key="10">
    <source>
        <dbReference type="ARBA" id="ARBA00022842"/>
    </source>
</evidence>
<dbReference type="GO" id="GO:0043682">
    <property type="term" value="F:P-type divalent copper transporter activity"/>
    <property type="evidence" value="ECO:0007669"/>
    <property type="project" value="TreeGrafter"/>
</dbReference>
<dbReference type="EMBL" id="LKAJ02000001">
    <property type="protein sequence ID" value="MCS5712683.1"/>
    <property type="molecule type" value="Genomic_DNA"/>
</dbReference>
<evidence type="ECO:0000256" key="15">
    <source>
        <dbReference type="RuleBase" id="RU362081"/>
    </source>
</evidence>
<feature type="transmembrane region" description="Helical" evidence="15">
    <location>
        <begin position="609"/>
        <end position="626"/>
    </location>
</feature>
<dbReference type="RefSeq" id="WP_075065176.1">
    <property type="nucleotide sequence ID" value="NZ_LKAJ02000001.1"/>
</dbReference>
<feature type="transmembrane region" description="Helical" evidence="15">
    <location>
        <begin position="267"/>
        <end position="287"/>
    </location>
</feature>
<evidence type="ECO:0000256" key="5">
    <source>
        <dbReference type="ARBA" id="ARBA00022553"/>
    </source>
</evidence>
<dbReference type="SUPFAM" id="SSF81653">
    <property type="entry name" value="Calcium ATPase, transduction domain A"/>
    <property type="match status" value="1"/>
</dbReference>
<reference evidence="18" key="3">
    <citation type="submission" date="2021-06" db="EMBL/GenBank/DDBJ databases">
        <title>Genomic Description and Analysis of Intracellular Bacteria, Candidatus Berkiella cookevillensis and Candidatus Berkiella aquae.</title>
        <authorList>
            <person name="Kidane D.T."/>
            <person name="Mehari Y.T."/>
            <person name="Rice F.C."/>
            <person name="Arivett B.A."/>
            <person name="Farone A.L."/>
            <person name="Berk S.G."/>
            <person name="Farone M.B."/>
        </authorList>
    </citation>
    <scope>NUCLEOTIDE SEQUENCE</scope>
    <source>
        <strain evidence="18">HT99</strain>
    </source>
</reference>
<proteinExistence type="inferred from homology"/>
<dbReference type="NCBIfam" id="TIGR01525">
    <property type="entry name" value="ATPase-IB_hvy"/>
    <property type="match status" value="1"/>
</dbReference>
<comment type="subcellular location">
    <subcellularLocation>
        <location evidence="1">Cell membrane</location>
        <topology evidence="1">Multi-pass membrane protein</topology>
    </subcellularLocation>
</comment>
<keyword evidence="19" id="KW-1185">Reference proteome</keyword>
<dbReference type="InterPro" id="IPR008250">
    <property type="entry name" value="ATPase_P-typ_transduc_dom_A_sf"/>
</dbReference>
<evidence type="ECO:0000256" key="9">
    <source>
        <dbReference type="ARBA" id="ARBA00022840"/>
    </source>
</evidence>
<dbReference type="InterPro" id="IPR027256">
    <property type="entry name" value="P-typ_ATPase_IB"/>
</dbReference>
<keyword evidence="3" id="KW-0813">Transport</keyword>
<keyword evidence="14 15" id="KW-0472">Membrane</keyword>
<keyword evidence="4 15" id="KW-1003">Cell membrane</keyword>
<dbReference type="GO" id="GO:0005886">
    <property type="term" value="C:plasma membrane"/>
    <property type="evidence" value="ECO:0007669"/>
    <property type="project" value="UniProtKB-SubCell"/>
</dbReference>
<evidence type="ECO:0000259" key="16">
    <source>
        <dbReference type="Pfam" id="PF00122"/>
    </source>
</evidence>
<comment type="caution">
    <text evidence="17">The sequence shown here is derived from an EMBL/GenBank/DDBJ whole genome shotgun (WGS) entry which is preliminary data.</text>
</comment>
<dbReference type="Pfam" id="PF00122">
    <property type="entry name" value="E1-E2_ATPase"/>
    <property type="match status" value="1"/>
</dbReference>
<evidence type="ECO:0000256" key="2">
    <source>
        <dbReference type="ARBA" id="ARBA00006024"/>
    </source>
</evidence>
<keyword evidence="12 15" id="KW-1133">Transmembrane helix</keyword>
<dbReference type="PATRIC" id="fig|1590043.3.peg.535"/>
<dbReference type="PANTHER" id="PTHR43520:SF5">
    <property type="entry name" value="CATION-TRANSPORTING P-TYPE ATPASE-RELATED"/>
    <property type="match status" value="1"/>
</dbReference>
<name>A0A0Q9YWK9_9GAMM</name>
<evidence type="ECO:0000256" key="11">
    <source>
        <dbReference type="ARBA" id="ARBA00022967"/>
    </source>
</evidence>
<dbReference type="EC" id="3.6.3.54" evidence="17"/>
<dbReference type="Gene3D" id="3.40.50.1000">
    <property type="entry name" value="HAD superfamily/HAD-like"/>
    <property type="match status" value="1"/>
</dbReference>
<dbReference type="STRING" id="295108.HT99x_00531"/>
<accession>A0A0Q9YWK9</accession>
<dbReference type="PROSITE" id="PS00154">
    <property type="entry name" value="ATPASE_E1_E2"/>
    <property type="match status" value="1"/>
</dbReference>
<dbReference type="AlphaFoldDB" id="A0A0Q9YWK9"/>
<feature type="transmembrane region" description="Helical" evidence="15">
    <location>
        <begin position="112"/>
        <end position="132"/>
    </location>
</feature>
<dbReference type="InterPro" id="IPR001757">
    <property type="entry name" value="P_typ_ATPase"/>
</dbReference>
<evidence type="ECO:0000256" key="6">
    <source>
        <dbReference type="ARBA" id="ARBA00022692"/>
    </source>
</evidence>
<evidence type="ECO:0000256" key="13">
    <source>
        <dbReference type="ARBA" id="ARBA00023065"/>
    </source>
</evidence>
<feature type="transmembrane region" description="Helical" evidence="15">
    <location>
        <begin position="20"/>
        <end position="40"/>
    </location>
</feature>
<feature type="transmembrane region" description="Helical" evidence="15">
    <location>
        <begin position="52"/>
        <end position="73"/>
    </location>
</feature>
<dbReference type="InterPro" id="IPR036412">
    <property type="entry name" value="HAD-like_sf"/>
</dbReference>
<keyword evidence="9 15" id="KW-0067">ATP-binding</keyword>
<dbReference type="NCBIfam" id="TIGR01494">
    <property type="entry name" value="ATPase_P-type"/>
    <property type="match status" value="1"/>
</dbReference>
<dbReference type="GO" id="GO:0055070">
    <property type="term" value="P:copper ion homeostasis"/>
    <property type="evidence" value="ECO:0007669"/>
    <property type="project" value="TreeGrafter"/>
</dbReference>
<dbReference type="InterPro" id="IPR059000">
    <property type="entry name" value="ATPase_P-type_domA"/>
</dbReference>
<dbReference type="PANTHER" id="PTHR43520">
    <property type="entry name" value="ATP7, ISOFORM B"/>
    <property type="match status" value="1"/>
</dbReference>
<dbReference type="EMBL" id="LKAJ01000002">
    <property type="protein sequence ID" value="KRG22114.1"/>
    <property type="molecule type" value="Genomic_DNA"/>
</dbReference>
<feature type="transmembrane region" description="Helical" evidence="15">
    <location>
        <begin position="632"/>
        <end position="650"/>
    </location>
</feature>
<keyword evidence="7 15" id="KW-0479">Metal-binding</keyword>
<feature type="domain" description="P-type ATPase A" evidence="16">
    <location>
        <begin position="153"/>
        <end position="250"/>
    </location>
</feature>
<dbReference type="GO" id="GO:0005507">
    <property type="term" value="F:copper ion binding"/>
    <property type="evidence" value="ECO:0007669"/>
    <property type="project" value="TreeGrafter"/>
</dbReference>
<dbReference type="InterPro" id="IPR018303">
    <property type="entry name" value="ATPase_P-typ_P_site"/>
</dbReference>
<evidence type="ECO:0000256" key="4">
    <source>
        <dbReference type="ARBA" id="ARBA00022475"/>
    </source>
</evidence>
<evidence type="ECO:0000313" key="18">
    <source>
        <dbReference type="EMBL" id="MCS5712683.1"/>
    </source>
</evidence>
<feature type="transmembrane region" description="Helical" evidence="15">
    <location>
        <begin position="293"/>
        <end position="314"/>
    </location>
</feature>
<feature type="transmembrane region" description="Helical" evidence="15">
    <location>
        <begin position="85"/>
        <end position="106"/>
    </location>
</feature>
<dbReference type="SUPFAM" id="SSF56784">
    <property type="entry name" value="HAD-like"/>
    <property type="match status" value="1"/>
</dbReference>
<dbReference type="SFLD" id="SFLDG00002">
    <property type="entry name" value="C1.7:_P-type_atpase_like"/>
    <property type="match status" value="1"/>
</dbReference>
<dbReference type="SFLD" id="SFLDF00027">
    <property type="entry name" value="p-type_atpase"/>
    <property type="match status" value="1"/>
</dbReference>
<dbReference type="GO" id="GO:0005524">
    <property type="term" value="F:ATP binding"/>
    <property type="evidence" value="ECO:0007669"/>
    <property type="project" value="UniProtKB-UniRule"/>
</dbReference>
<evidence type="ECO:0000256" key="8">
    <source>
        <dbReference type="ARBA" id="ARBA00022741"/>
    </source>
</evidence>
<comment type="similarity">
    <text evidence="2 15">Belongs to the cation transport ATPase (P-type) (TC 3.A.3) family. Type IB subfamily.</text>
</comment>
<protein>
    <submittedName>
        <fullName evidence="18">Heavy metal translocating P-type ATPase</fullName>
    </submittedName>
    <submittedName>
        <fullName evidence="17">Putative copper-exporting P-type ATPase V</fullName>
        <ecNumber evidence="17">3.6.3.54</ecNumber>
    </submittedName>
</protein>
<dbReference type="Gene3D" id="2.70.150.10">
    <property type="entry name" value="Calcium-transporting ATPase, cytoplasmic transduction domain A"/>
    <property type="match status" value="1"/>
</dbReference>
<dbReference type="OrthoDB" id="9814270at2"/>
<reference evidence="17" key="1">
    <citation type="submission" date="2015-09" db="EMBL/GenBank/DDBJ databases">
        <title>Draft Genome Sequences of Two Novel Amoeba-resistant Intranuclear Bacteria, Candidatus Berkiella cookevillensis and Candidatus Berkiella aquae.</title>
        <authorList>
            <person name="Mehari Y.T."/>
            <person name="Arivett B.A."/>
            <person name="Farone A.L."/>
            <person name="Gunderson J.H."/>
            <person name="Farone M.B."/>
        </authorList>
    </citation>
    <scope>NUCLEOTIDE SEQUENCE [LARGE SCALE GENOMIC DNA]</scope>
    <source>
        <strain evidence="17">HT99</strain>
    </source>
</reference>
<evidence type="ECO:0000256" key="7">
    <source>
        <dbReference type="ARBA" id="ARBA00022723"/>
    </source>
</evidence>
<sequence>MIFNHFDQDLKRIGALEKGLLLRLVISGVGVLFLTWLSVLIEFGTPAFSQEIYYWAGLTLTTPILYFAALPFFRSMFVVDSARFSIDIPLLIALILGYSYSLYATLFPADNLFAYFDSILIVLFIVYAGRYLEIFCRRRIGRLSQNLNVIPSTQVKVIRADNQFHSCELKDIVLGDILYIGPGEYFPVDGIILESDTSVDESMITGEAHAIPKFTHEVVRAGTCNLDKAITIRATSTFHHSYFGKILATLQQSVPNKTKESSPCDSIALWHQMIALTCSAAIYCWWLPFDHPFALFCATCAILITCPCTVAIAYPLTCACVQEVCAKKGILIKNPSAFFKFSEVEHILFDKTGTLTEGNLIVAKAEFFNGAKPEEAMPLIALIEQNTHHPIAHAIVQYSQARYKELASANIQRLRVFPGKGVRAIINGKFILIGSSDWLRKNGIFVPADVIAAQETQIHSDLIFVHCAIDGLEVARIHLKDNIRKEAAEVIHFLKQRNIEMTVLSGDRPAIVNAIASQLGPIIATAQAMPQDKEAQVALLQDQGNITAMVGDGLNDAPALRRADIGIAIGTGNAISIASSDIILKHPELNLIKDCLLLSIAARKILRQNHLLGLGFCLFMLPFAALGQLTPLMMLISLCLSALIVMANTARLKFFKFSLFKGATSLRELPI</sequence>
<evidence type="ECO:0000256" key="1">
    <source>
        <dbReference type="ARBA" id="ARBA00004651"/>
    </source>
</evidence>
<evidence type="ECO:0000313" key="19">
    <source>
        <dbReference type="Proteomes" id="UP000051497"/>
    </source>
</evidence>
<dbReference type="Proteomes" id="UP000051497">
    <property type="component" value="Unassembled WGS sequence"/>
</dbReference>
<dbReference type="SFLD" id="SFLDS00003">
    <property type="entry name" value="Haloacid_Dehalogenase"/>
    <property type="match status" value="1"/>
</dbReference>